<dbReference type="Proteomes" id="UP001500736">
    <property type="component" value="Unassembled WGS sequence"/>
</dbReference>
<keyword evidence="3" id="KW-0369">Histidine metabolism</keyword>
<dbReference type="EMBL" id="BAAAGF010000003">
    <property type="protein sequence ID" value="GAA0746036.1"/>
    <property type="molecule type" value="Genomic_DNA"/>
</dbReference>
<evidence type="ECO:0000256" key="2">
    <source>
        <dbReference type="ARBA" id="ARBA00022801"/>
    </source>
</evidence>
<comment type="similarity">
    <text evidence="5">Belongs to the arginase family.</text>
</comment>
<dbReference type="InterPro" id="IPR023696">
    <property type="entry name" value="Ureohydrolase_dom_sf"/>
</dbReference>
<evidence type="ECO:0000256" key="1">
    <source>
        <dbReference type="ARBA" id="ARBA00022723"/>
    </source>
</evidence>
<evidence type="ECO:0000313" key="7">
    <source>
        <dbReference type="Proteomes" id="UP001500736"/>
    </source>
</evidence>
<dbReference type="Pfam" id="PF00491">
    <property type="entry name" value="Arginase"/>
    <property type="match status" value="1"/>
</dbReference>
<dbReference type="Gene3D" id="3.40.800.10">
    <property type="entry name" value="Ureohydrolase domain"/>
    <property type="match status" value="1"/>
</dbReference>
<evidence type="ECO:0000313" key="6">
    <source>
        <dbReference type="EMBL" id="GAA0746036.1"/>
    </source>
</evidence>
<proteinExistence type="inferred from homology"/>
<organism evidence="6 7">
    <name type="scientific">Gaetbulibacter jejuensis</name>
    <dbReference type="NCBI Taxonomy" id="584607"/>
    <lineage>
        <taxon>Bacteria</taxon>
        <taxon>Pseudomonadati</taxon>
        <taxon>Bacteroidota</taxon>
        <taxon>Flavobacteriia</taxon>
        <taxon>Flavobacteriales</taxon>
        <taxon>Flavobacteriaceae</taxon>
        <taxon>Gaetbulibacter</taxon>
    </lineage>
</organism>
<keyword evidence="1" id="KW-0479">Metal-binding</keyword>
<protein>
    <submittedName>
        <fullName evidence="6">Formimidoylglutamase</fullName>
    </submittedName>
</protein>
<evidence type="ECO:0000256" key="5">
    <source>
        <dbReference type="PROSITE-ProRule" id="PRU00742"/>
    </source>
</evidence>
<sequence>MDNLILFDKDTLKTILKKRSGETKFGEQVILLPNSTNIYDELVNLDVDYVIFGISEDIGVFGNLGNTGTSKAWDATIKILTNIQSNAFLNASKVVILGHLDYSKSLQKLQNLDKTNKKDIAKARRKVAKIDKQVSHLIHQIVKAGKTPIVIGGGHNNAYGNIKGTSLALNSTINAVNFDAHSDFRAEEGRHSGNGFSYAYAEGFLKNYFVFGLHENYTSSTTFKTLDKVKSVAYNTFEAIQIRKELKFKAEMQRALEHVSGTAFGVEIDCDAILNIPSSAMTPSGFSTNKARQFATFFGAHENAKYLHICEAAPTPETETQVGKLITYLITDFIKAHAN</sequence>
<keyword evidence="4" id="KW-0464">Manganese</keyword>
<dbReference type="PANTHER" id="PTHR11358:SF35">
    <property type="entry name" value="FORMIMIDOYLGLUTAMASE"/>
    <property type="match status" value="1"/>
</dbReference>
<dbReference type="PROSITE" id="PS51409">
    <property type="entry name" value="ARGINASE_2"/>
    <property type="match status" value="1"/>
</dbReference>
<evidence type="ECO:0000256" key="4">
    <source>
        <dbReference type="ARBA" id="ARBA00023211"/>
    </source>
</evidence>
<name>A0ABN1JSW0_9FLAO</name>
<dbReference type="PANTHER" id="PTHR11358">
    <property type="entry name" value="ARGINASE/AGMATINASE"/>
    <property type="match status" value="1"/>
</dbReference>
<dbReference type="SUPFAM" id="SSF52768">
    <property type="entry name" value="Arginase/deacetylase"/>
    <property type="match status" value="1"/>
</dbReference>
<reference evidence="6 7" key="1">
    <citation type="journal article" date="2019" name="Int. J. Syst. Evol. Microbiol.">
        <title>The Global Catalogue of Microorganisms (GCM) 10K type strain sequencing project: providing services to taxonomists for standard genome sequencing and annotation.</title>
        <authorList>
            <consortium name="The Broad Institute Genomics Platform"/>
            <consortium name="The Broad Institute Genome Sequencing Center for Infectious Disease"/>
            <person name="Wu L."/>
            <person name="Ma J."/>
        </authorList>
    </citation>
    <scope>NUCLEOTIDE SEQUENCE [LARGE SCALE GENOMIC DNA]</scope>
    <source>
        <strain evidence="6 7">JCM 15976</strain>
    </source>
</reference>
<keyword evidence="7" id="KW-1185">Reference proteome</keyword>
<accession>A0ABN1JSW0</accession>
<gene>
    <name evidence="6" type="ORF">GCM10009431_21860</name>
</gene>
<keyword evidence="2" id="KW-0378">Hydrolase</keyword>
<dbReference type="CDD" id="cd09988">
    <property type="entry name" value="Formimidoylglutamase"/>
    <property type="match status" value="1"/>
</dbReference>
<comment type="caution">
    <text evidence="6">The sequence shown here is derived from an EMBL/GenBank/DDBJ whole genome shotgun (WGS) entry which is preliminary data.</text>
</comment>
<dbReference type="RefSeq" id="WP_335975712.1">
    <property type="nucleotide sequence ID" value="NZ_BAAAGF010000003.1"/>
</dbReference>
<dbReference type="InterPro" id="IPR006035">
    <property type="entry name" value="Ureohydrolase"/>
</dbReference>
<evidence type="ECO:0000256" key="3">
    <source>
        <dbReference type="ARBA" id="ARBA00022808"/>
    </source>
</evidence>